<dbReference type="PANTHER" id="PTHR35936">
    <property type="entry name" value="MEMBRANE-BOUND LYTIC MUREIN TRANSGLYCOSYLASE F"/>
    <property type="match status" value="1"/>
</dbReference>
<evidence type="ECO:0000313" key="3">
    <source>
        <dbReference type="EMBL" id="TIC80509.1"/>
    </source>
</evidence>
<dbReference type="Pfam" id="PF00497">
    <property type="entry name" value="SBP_bac_3"/>
    <property type="match status" value="1"/>
</dbReference>
<feature type="domain" description="Solute-binding protein family 3/N-terminal" evidence="2">
    <location>
        <begin position="24"/>
        <end position="247"/>
    </location>
</feature>
<proteinExistence type="predicted"/>
<dbReference type="PANTHER" id="PTHR35936:SF35">
    <property type="entry name" value="L-CYSTINE-BINDING PROTEIN TCYJ"/>
    <property type="match status" value="1"/>
</dbReference>
<accession>A0A4T0UNZ4</accession>
<dbReference type="EMBL" id="STGJ01000013">
    <property type="protein sequence ID" value="TIC80509.1"/>
    <property type="molecule type" value="Genomic_DNA"/>
</dbReference>
<sequence>MIRTRPLLWGMLLLAAGALAEGRPLTLAYNVFPPWKVVNAAGEPAGPYTEIVRELARRVKQPLAFLPCPIARCLAEVAEGRADLVIGIQNAPDRVAYLDFLEPPFAAPTRNALYLKTGARAPLTRYEDLYGKRVAVTHGARYTPDFDSDPHIQRDVSPNIVGSFNKLAAGRVDVVIVNELHGEAVSSWPEFAGRVVRAPLELVAAEPRKVGLAKRSPYHALKPKLEAALASMVRDGTVNRLLARVGD</sequence>
<dbReference type="AlphaFoldDB" id="A0A4T0UNZ4"/>
<dbReference type="OrthoDB" id="8781046at2"/>
<dbReference type="SUPFAM" id="SSF53850">
    <property type="entry name" value="Periplasmic binding protein-like II"/>
    <property type="match status" value="1"/>
</dbReference>
<dbReference type="SMART" id="SM00062">
    <property type="entry name" value="PBPb"/>
    <property type="match status" value="1"/>
</dbReference>
<protein>
    <submittedName>
        <fullName evidence="3">Amino acid ABC transporter substrate-binding protein</fullName>
    </submittedName>
</protein>
<name>A0A4T0UNZ4_9NEIS</name>
<organism evidence="3 4">
    <name type="scientific">Crenobacter intestini</name>
    <dbReference type="NCBI Taxonomy" id="2563443"/>
    <lineage>
        <taxon>Bacteria</taxon>
        <taxon>Pseudomonadati</taxon>
        <taxon>Pseudomonadota</taxon>
        <taxon>Betaproteobacteria</taxon>
        <taxon>Neisseriales</taxon>
        <taxon>Neisseriaceae</taxon>
        <taxon>Crenobacter</taxon>
    </lineage>
</organism>
<dbReference type="Proteomes" id="UP000308891">
    <property type="component" value="Unassembled WGS sequence"/>
</dbReference>
<keyword evidence="4" id="KW-1185">Reference proteome</keyword>
<evidence type="ECO:0000259" key="2">
    <source>
        <dbReference type="SMART" id="SM00062"/>
    </source>
</evidence>
<reference evidence="3 4" key="1">
    <citation type="submission" date="2019-04" db="EMBL/GenBank/DDBJ databases">
        <title>Crenobacter sp. nov.</title>
        <authorList>
            <person name="Shi S."/>
        </authorList>
    </citation>
    <scope>NUCLEOTIDE SEQUENCE [LARGE SCALE GENOMIC DNA]</scope>
    <source>
        <strain evidence="3 4">GY 70310</strain>
    </source>
</reference>
<dbReference type="RefSeq" id="WP_136554316.1">
    <property type="nucleotide sequence ID" value="NZ_STGJ01000013.1"/>
</dbReference>
<keyword evidence="1" id="KW-0732">Signal</keyword>
<dbReference type="InterPro" id="IPR001638">
    <property type="entry name" value="Solute-binding_3/MltF_N"/>
</dbReference>
<evidence type="ECO:0000313" key="4">
    <source>
        <dbReference type="Proteomes" id="UP000308891"/>
    </source>
</evidence>
<gene>
    <name evidence="3" type="ORF">E5K04_11790</name>
</gene>
<comment type="caution">
    <text evidence="3">The sequence shown here is derived from an EMBL/GenBank/DDBJ whole genome shotgun (WGS) entry which is preliminary data.</text>
</comment>
<dbReference type="Gene3D" id="3.40.190.10">
    <property type="entry name" value="Periplasmic binding protein-like II"/>
    <property type="match status" value="2"/>
</dbReference>
<evidence type="ECO:0000256" key="1">
    <source>
        <dbReference type="ARBA" id="ARBA00022729"/>
    </source>
</evidence>